<organism evidence="1 2">
    <name type="scientific">Pristionchus entomophagus</name>
    <dbReference type="NCBI Taxonomy" id="358040"/>
    <lineage>
        <taxon>Eukaryota</taxon>
        <taxon>Metazoa</taxon>
        <taxon>Ecdysozoa</taxon>
        <taxon>Nematoda</taxon>
        <taxon>Chromadorea</taxon>
        <taxon>Rhabditida</taxon>
        <taxon>Rhabditina</taxon>
        <taxon>Diplogasteromorpha</taxon>
        <taxon>Diplogasteroidea</taxon>
        <taxon>Neodiplogasteridae</taxon>
        <taxon>Pristionchus</taxon>
    </lineage>
</organism>
<proteinExistence type="predicted"/>
<accession>A0AAV5U9I5</accession>
<dbReference type="InterPro" id="IPR016187">
    <property type="entry name" value="CTDL_fold"/>
</dbReference>
<reference evidence="1" key="1">
    <citation type="submission" date="2023-10" db="EMBL/GenBank/DDBJ databases">
        <title>Genome assembly of Pristionchus species.</title>
        <authorList>
            <person name="Yoshida K."/>
            <person name="Sommer R.J."/>
        </authorList>
    </citation>
    <scope>NUCLEOTIDE SEQUENCE</scope>
    <source>
        <strain evidence="1">RS0144</strain>
    </source>
</reference>
<evidence type="ECO:0000313" key="1">
    <source>
        <dbReference type="EMBL" id="GMT03530.1"/>
    </source>
</evidence>
<dbReference type="SUPFAM" id="SSF56436">
    <property type="entry name" value="C-type lectin-like"/>
    <property type="match status" value="1"/>
</dbReference>
<dbReference type="CDD" id="cd00037">
    <property type="entry name" value="CLECT"/>
    <property type="match status" value="1"/>
</dbReference>
<comment type="caution">
    <text evidence="1">The sequence shown here is derived from an EMBL/GenBank/DDBJ whole genome shotgun (WGS) entry which is preliminary data.</text>
</comment>
<dbReference type="Proteomes" id="UP001432027">
    <property type="component" value="Unassembled WGS sequence"/>
</dbReference>
<gene>
    <name evidence="1" type="ORF">PENTCL1PPCAC_25704</name>
</gene>
<dbReference type="AlphaFoldDB" id="A0AAV5U9I5"/>
<evidence type="ECO:0000313" key="2">
    <source>
        <dbReference type="Proteomes" id="UP001432027"/>
    </source>
</evidence>
<dbReference type="Gene3D" id="3.10.100.10">
    <property type="entry name" value="Mannose-Binding Protein A, subunit A"/>
    <property type="match status" value="1"/>
</dbReference>
<sequence length="101" mass="11434">VKLFNVKLVRPHSMEDVCLFTLHLWIRRQRKPCGGGLVSIHSFSENVFFAQLVLAAGANGTIYIGGEFTDGRFEWIDGSDFTFFWANGRDSGLRIQNVLQI</sequence>
<name>A0AAV5U9I5_9BILA</name>
<dbReference type="InterPro" id="IPR016186">
    <property type="entry name" value="C-type_lectin-like/link_sf"/>
</dbReference>
<feature type="non-terminal residue" evidence="1">
    <location>
        <position position="1"/>
    </location>
</feature>
<dbReference type="EMBL" id="BTSX01000006">
    <property type="protein sequence ID" value="GMT03530.1"/>
    <property type="molecule type" value="Genomic_DNA"/>
</dbReference>
<keyword evidence="2" id="KW-1185">Reference proteome</keyword>
<evidence type="ECO:0008006" key="3">
    <source>
        <dbReference type="Google" id="ProtNLM"/>
    </source>
</evidence>
<protein>
    <recommendedName>
        <fullName evidence="3">C-type lectin</fullName>
    </recommendedName>
</protein>